<proteinExistence type="predicted"/>
<keyword evidence="2" id="KW-1185">Reference proteome</keyword>
<dbReference type="Proteomes" id="UP001180531">
    <property type="component" value="Unassembled WGS sequence"/>
</dbReference>
<comment type="caution">
    <text evidence="1">The sequence shown here is derived from an EMBL/GenBank/DDBJ whole genome shotgun (WGS) entry which is preliminary data.</text>
</comment>
<accession>A0ABU2SLU9</accession>
<sequence>MTGTYEWAGESLIFAAPPTRPAETAKRWFTLDVSRDELPTALLRTQTGRQQQTRILLRQAAQQLEGGRQDSTLETLRRAWDVAPGAWGFSLTPDSAIACGQYGHIDRGDGTGYRAEADAKAWFEQHVETCVPIRLPNCHPCICGGCRAPSSPTESCPACLCFGEDE</sequence>
<protein>
    <submittedName>
        <fullName evidence="1">Uncharacterized protein</fullName>
    </submittedName>
</protein>
<dbReference type="RefSeq" id="WP_311610552.1">
    <property type="nucleotide sequence ID" value="NZ_JAVRFI010000006.1"/>
</dbReference>
<organism evidence="1 2">
    <name type="scientific">Streptomyces hesseae</name>
    <dbReference type="NCBI Taxonomy" id="3075519"/>
    <lineage>
        <taxon>Bacteria</taxon>
        <taxon>Bacillati</taxon>
        <taxon>Actinomycetota</taxon>
        <taxon>Actinomycetes</taxon>
        <taxon>Kitasatosporales</taxon>
        <taxon>Streptomycetaceae</taxon>
        <taxon>Streptomyces</taxon>
    </lineage>
</organism>
<gene>
    <name evidence="1" type="ORF">RM609_12910</name>
</gene>
<reference evidence="1" key="1">
    <citation type="submission" date="2024-05" db="EMBL/GenBank/DDBJ databases">
        <title>30 novel species of actinomycetes from the DSMZ collection.</title>
        <authorList>
            <person name="Nouioui I."/>
        </authorList>
    </citation>
    <scope>NUCLEOTIDE SEQUENCE</scope>
    <source>
        <strain evidence="1">DSM 40473</strain>
    </source>
</reference>
<name>A0ABU2SLU9_9ACTN</name>
<evidence type="ECO:0000313" key="1">
    <source>
        <dbReference type="EMBL" id="MDT0449963.1"/>
    </source>
</evidence>
<evidence type="ECO:0000313" key="2">
    <source>
        <dbReference type="Proteomes" id="UP001180531"/>
    </source>
</evidence>
<dbReference type="EMBL" id="JAVRFI010000006">
    <property type="protein sequence ID" value="MDT0449963.1"/>
    <property type="molecule type" value="Genomic_DNA"/>
</dbReference>